<evidence type="ECO:0000313" key="3">
    <source>
        <dbReference type="EMBL" id="CAF0865858.1"/>
    </source>
</evidence>
<evidence type="ECO:0000313" key="8">
    <source>
        <dbReference type="EMBL" id="CAF4067063.1"/>
    </source>
</evidence>
<gene>
    <name evidence="3" type="ORF">IZO911_LOCUS10388</name>
    <name evidence="5" type="ORF">JYZ213_LOCUS13990</name>
    <name evidence="7" type="ORF">KXQ929_LOCUS136</name>
    <name evidence="8" type="ORF">OKA104_LOCUS33740</name>
    <name evidence="6" type="ORF">OXD698_LOCUS206</name>
    <name evidence="4" type="ORF">VCS650_LOCUS11770</name>
</gene>
<dbReference type="Proteomes" id="UP000663881">
    <property type="component" value="Unassembled WGS sequence"/>
</dbReference>
<feature type="domain" description="RIIa" evidence="2">
    <location>
        <begin position="8"/>
        <end position="45"/>
    </location>
</feature>
<comment type="caution">
    <text evidence="6">The sequence shown here is derived from an EMBL/GenBank/DDBJ whole genome shotgun (WGS) entry which is preliminary data.</text>
</comment>
<dbReference type="SUPFAM" id="SSF47391">
    <property type="entry name" value="Dimerization-anchoring domain of cAMP-dependent PK regulatory subunit"/>
    <property type="match status" value="1"/>
</dbReference>
<evidence type="ECO:0000313" key="9">
    <source>
        <dbReference type="Proteomes" id="UP000663844"/>
    </source>
</evidence>
<dbReference type="Proteomes" id="UP000663844">
    <property type="component" value="Unassembled WGS sequence"/>
</dbReference>
<evidence type="ECO:0000313" key="5">
    <source>
        <dbReference type="EMBL" id="CAF0963629.1"/>
    </source>
</evidence>
<evidence type="ECO:0000313" key="7">
    <source>
        <dbReference type="EMBL" id="CAF3502358.1"/>
    </source>
</evidence>
<dbReference type="EMBL" id="CAJNOG010000114">
    <property type="protein sequence ID" value="CAF0963629.1"/>
    <property type="molecule type" value="Genomic_DNA"/>
</dbReference>
<dbReference type="SMART" id="SM00394">
    <property type="entry name" value="RIIa"/>
    <property type="match status" value="1"/>
</dbReference>
<dbReference type="Proteomes" id="UP000663868">
    <property type="component" value="Unassembled WGS sequence"/>
</dbReference>
<dbReference type="EMBL" id="CAJNOE010000075">
    <property type="protein sequence ID" value="CAF0865858.1"/>
    <property type="molecule type" value="Genomic_DNA"/>
</dbReference>
<dbReference type="OrthoDB" id="10052752at2759"/>
<dbReference type="InterPro" id="IPR003117">
    <property type="entry name" value="cAMP_dep_PK_reg_su_I/II_a/b"/>
</dbReference>
<evidence type="ECO:0000313" key="4">
    <source>
        <dbReference type="EMBL" id="CAF0945687.1"/>
    </source>
</evidence>
<dbReference type="Pfam" id="PF02197">
    <property type="entry name" value="RIIa"/>
    <property type="match status" value="1"/>
</dbReference>
<evidence type="ECO:0000259" key="2">
    <source>
        <dbReference type="SMART" id="SM00394"/>
    </source>
</evidence>
<organism evidence="6 9">
    <name type="scientific">Adineta steineri</name>
    <dbReference type="NCBI Taxonomy" id="433720"/>
    <lineage>
        <taxon>Eukaryota</taxon>
        <taxon>Metazoa</taxon>
        <taxon>Spiralia</taxon>
        <taxon>Gnathifera</taxon>
        <taxon>Rotifera</taxon>
        <taxon>Eurotatoria</taxon>
        <taxon>Bdelloidea</taxon>
        <taxon>Adinetida</taxon>
        <taxon>Adinetidae</taxon>
        <taxon>Adineta</taxon>
    </lineage>
</organism>
<feature type="region of interest" description="Disordered" evidence="1">
    <location>
        <begin position="46"/>
        <end position="93"/>
    </location>
</feature>
<name>A0A818FZQ9_9BILA</name>
<evidence type="ECO:0000256" key="1">
    <source>
        <dbReference type="SAM" id="MobiDB-lite"/>
    </source>
</evidence>
<dbReference type="EMBL" id="CAJOBB010000003">
    <property type="protein sequence ID" value="CAF3502358.1"/>
    <property type="molecule type" value="Genomic_DNA"/>
</dbReference>
<dbReference type="Proteomes" id="UP000663845">
    <property type="component" value="Unassembled WGS sequence"/>
</dbReference>
<dbReference type="Gene3D" id="1.20.890.10">
    <property type="entry name" value="cAMP-dependent protein kinase regulatory subunit, dimerization-anchoring domain"/>
    <property type="match status" value="1"/>
</dbReference>
<evidence type="ECO:0000313" key="6">
    <source>
        <dbReference type="EMBL" id="CAF3482234.1"/>
    </source>
</evidence>
<dbReference type="AlphaFoldDB" id="A0A818FZQ9"/>
<dbReference type="EMBL" id="CAJOAY010004371">
    <property type="protein sequence ID" value="CAF4067063.1"/>
    <property type="molecule type" value="Genomic_DNA"/>
</dbReference>
<sequence length="93" mass="10378">MTQVEIPSELPSILRNFTLSVLRSKPRDIIDHAVDYFTKLQHQQKQQSEQLIVDNNPVTTVTTSSSSPSYISQQSQQHQTSNHNAISSGLIAS</sequence>
<accession>A0A818FZQ9</accession>
<dbReference type="Proteomes" id="UP000663860">
    <property type="component" value="Unassembled WGS sequence"/>
</dbReference>
<reference evidence="6" key="1">
    <citation type="submission" date="2021-02" db="EMBL/GenBank/DDBJ databases">
        <authorList>
            <person name="Nowell W R."/>
        </authorList>
    </citation>
    <scope>NUCLEOTIDE SEQUENCE</scope>
</reference>
<feature type="compositionally biased region" description="Low complexity" evidence="1">
    <location>
        <begin position="59"/>
        <end position="81"/>
    </location>
</feature>
<dbReference type="EMBL" id="CAJOAZ010000004">
    <property type="protein sequence ID" value="CAF3482234.1"/>
    <property type="molecule type" value="Genomic_DNA"/>
</dbReference>
<protein>
    <recommendedName>
        <fullName evidence="2">RIIa domain-containing protein</fullName>
    </recommendedName>
</protein>
<dbReference type="Proteomes" id="UP000663891">
    <property type="component" value="Unassembled WGS sequence"/>
</dbReference>
<dbReference type="CDD" id="cd12099">
    <property type="entry name" value="DD_RII_PKA"/>
    <property type="match status" value="1"/>
</dbReference>
<dbReference type="EMBL" id="CAJNON010000088">
    <property type="protein sequence ID" value="CAF0945687.1"/>
    <property type="molecule type" value="Genomic_DNA"/>
</dbReference>
<proteinExistence type="predicted"/>